<dbReference type="PANTHER" id="PTHR24198">
    <property type="entry name" value="ANKYRIN REPEAT AND PROTEIN KINASE DOMAIN-CONTAINING PROTEIN"/>
    <property type="match status" value="1"/>
</dbReference>
<dbReference type="InterPro" id="IPR002110">
    <property type="entry name" value="Ankyrin_rpt"/>
</dbReference>
<keyword evidence="2 3" id="KW-0040">ANK repeat</keyword>
<dbReference type="EMBL" id="LGRX02001575">
    <property type="protein sequence ID" value="KAK3285913.1"/>
    <property type="molecule type" value="Genomic_DNA"/>
</dbReference>
<dbReference type="PROSITE" id="PS50088">
    <property type="entry name" value="ANK_REPEAT"/>
    <property type="match status" value="2"/>
</dbReference>
<dbReference type="AlphaFoldDB" id="A0AAE0GXB4"/>
<dbReference type="SUPFAM" id="SSF48403">
    <property type="entry name" value="Ankyrin repeat"/>
    <property type="match status" value="1"/>
</dbReference>
<sequence>MERDPRSEQGPGSLPRSPTFRGRSVQENVSDSSERPSCMPNRVKIEDGVLKALADRTWSGIEFGEPPRCKYSFLQYIDALRLGDLELFKRIQEEDKDWWFSTLDRGYGAALHFAVDHGQLHCVKYLLEELGAEVNQRDRARGWTPLHRCAHMAHVTEKPYLEIFEYLLQQGADANIVTDEGWEDPTKWGCLVGMPLSVYDVCVDKGRGWLPGEVRCELQAGYVDDGS</sequence>
<dbReference type="SMART" id="SM00248">
    <property type="entry name" value="ANK"/>
    <property type="match status" value="2"/>
</dbReference>
<evidence type="ECO:0000313" key="5">
    <source>
        <dbReference type="EMBL" id="KAK3285913.1"/>
    </source>
</evidence>
<gene>
    <name evidence="5" type="ORF">CYMTET_6496</name>
</gene>
<comment type="caution">
    <text evidence="5">The sequence shown here is derived from an EMBL/GenBank/DDBJ whole genome shotgun (WGS) entry which is preliminary data.</text>
</comment>
<dbReference type="PROSITE" id="PS50297">
    <property type="entry name" value="ANK_REP_REGION"/>
    <property type="match status" value="1"/>
</dbReference>
<name>A0AAE0GXB4_9CHLO</name>
<dbReference type="Gene3D" id="1.25.40.20">
    <property type="entry name" value="Ankyrin repeat-containing domain"/>
    <property type="match status" value="1"/>
</dbReference>
<keyword evidence="6" id="KW-1185">Reference proteome</keyword>
<evidence type="ECO:0000313" key="6">
    <source>
        <dbReference type="Proteomes" id="UP001190700"/>
    </source>
</evidence>
<reference evidence="5 6" key="1">
    <citation type="journal article" date="2015" name="Genome Biol. Evol.">
        <title>Comparative Genomics of a Bacterivorous Green Alga Reveals Evolutionary Causalities and Consequences of Phago-Mixotrophic Mode of Nutrition.</title>
        <authorList>
            <person name="Burns J.A."/>
            <person name="Paasch A."/>
            <person name="Narechania A."/>
            <person name="Kim E."/>
        </authorList>
    </citation>
    <scope>NUCLEOTIDE SEQUENCE [LARGE SCALE GENOMIC DNA]</scope>
    <source>
        <strain evidence="5 6">PLY_AMNH</strain>
    </source>
</reference>
<feature type="repeat" description="ANK" evidence="3">
    <location>
        <begin position="141"/>
        <end position="179"/>
    </location>
</feature>
<dbReference type="InterPro" id="IPR036770">
    <property type="entry name" value="Ankyrin_rpt-contain_sf"/>
</dbReference>
<organism evidence="5 6">
    <name type="scientific">Cymbomonas tetramitiformis</name>
    <dbReference type="NCBI Taxonomy" id="36881"/>
    <lineage>
        <taxon>Eukaryota</taxon>
        <taxon>Viridiplantae</taxon>
        <taxon>Chlorophyta</taxon>
        <taxon>Pyramimonadophyceae</taxon>
        <taxon>Pyramimonadales</taxon>
        <taxon>Pyramimonadaceae</taxon>
        <taxon>Cymbomonas</taxon>
    </lineage>
</organism>
<dbReference type="Proteomes" id="UP001190700">
    <property type="component" value="Unassembled WGS sequence"/>
</dbReference>
<accession>A0AAE0GXB4</accession>
<dbReference type="Pfam" id="PF12796">
    <property type="entry name" value="Ank_2"/>
    <property type="match status" value="1"/>
</dbReference>
<feature type="region of interest" description="Disordered" evidence="4">
    <location>
        <begin position="1"/>
        <end position="38"/>
    </location>
</feature>
<evidence type="ECO:0000256" key="4">
    <source>
        <dbReference type="SAM" id="MobiDB-lite"/>
    </source>
</evidence>
<evidence type="ECO:0000256" key="2">
    <source>
        <dbReference type="ARBA" id="ARBA00023043"/>
    </source>
</evidence>
<evidence type="ECO:0000256" key="1">
    <source>
        <dbReference type="ARBA" id="ARBA00022737"/>
    </source>
</evidence>
<keyword evidence="1" id="KW-0677">Repeat</keyword>
<protein>
    <submittedName>
        <fullName evidence="5">Uncharacterized protein</fullName>
    </submittedName>
</protein>
<feature type="repeat" description="ANK" evidence="3">
    <location>
        <begin position="110"/>
        <end position="139"/>
    </location>
</feature>
<proteinExistence type="predicted"/>
<evidence type="ECO:0000256" key="3">
    <source>
        <dbReference type="PROSITE-ProRule" id="PRU00023"/>
    </source>
</evidence>
<dbReference type="PANTHER" id="PTHR24198:SF165">
    <property type="entry name" value="ANKYRIN REPEAT-CONTAINING PROTEIN-RELATED"/>
    <property type="match status" value="1"/>
</dbReference>